<dbReference type="GO" id="GO:0003677">
    <property type="term" value="F:DNA binding"/>
    <property type="evidence" value="ECO:0007669"/>
    <property type="project" value="UniProtKB-KW"/>
</dbReference>
<dbReference type="InterPro" id="IPR037171">
    <property type="entry name" value="NagB/RpiA_transferase-like"/>
</dbReference>
<dbReference type="Pfam" id="PF00455">
    <property type="entry name" value="DeoRC"/>
    <property type="match status" value="1"/>
</dbReference>
<dbReference type="Gene3D" id="3.40.50.1360">
    <property type="match status" value="1"/>
</dbReference>
<dbReference type="SUPFAM" id="SSF100950">
    <property type="entry name" value="NagB/RpiA/CoA transferase-like"/>
    <property type="match status" value="1"/>
</dbReference>
<name>A0ABY4PAM2_9LACO</name>
<dbReference type="SMART" id="SM01134">
    <property type="entry name" value="DeoRC"/>
    <property type="match status" value="1"/>
</dbReference>
<evidence type="ECO:0000313" key="5">
    <source>
        <dbReference type="EMBL" id="UQS82759.1"/>
    </source>
</evidence>
<sequence>MITERRRQVILDQLNQKKIVTIHDLTTLTGASESTVRRDLCDLEKQKLLLRIHGGAKLVTSSLLEESKVGIRAQLHQSVKKLIAQRAVNLINDHEVIFLDSGTTTRAMIPFLANHQDLLVLTNSVDNAALLADYQINTIMLGGQLRNSTKAAVGQTVLTYLRDCHLDQAFLGTNGFDESHGFTTPDPEESLVKRIAIEQSEQAYILTDHSKYQQTRFSKFASIQNAAIISDELPADIKARLMKHTILMEVTK</sequence>
<dbReference type="InterPro" id="IPR018356">
    <property type="entry name" value="Tscrpt_reg_HTH_DeoR_CS"/>
</dbReference>
<keyword evidence="2 5" id="KW-0238">DNA-binding</keyword>
<dbReference type="InterPro" id="IPR050313">
    <property type="entry name" value="Carb_Metab_HTH_regulators"/>
</dbReference>
<dbReference type="Pfam" id="PF08220">
    <property type="entry name" value="HTH_DeoR"/>
    <property type="match status" value="1"/>
</dbReference>
<dbReference type="PRINTS" id="PR00037">
    <property type="entry name" value="HTHLACR"/>
</dbReference>
<feature type="domain" description="HTH deoR-type" evidence="4">
    <location>
        <begin position="3"/>
        <end position="58"/>
    </location>
</feature>
<organism evidence="5 6">
    <name type="scientific">Bombilactobacillus folatiphilus</name>
    <dbReference type="NCBI Taxonomy" id="2923362"/>
    <lineage>
        <taxon>Bacteria</taxon>
        <taxon>Bacillati</taxon>
        <taxon>Bacillota</taxon>
        <taxon>Bacilli</taxon>
        <taxon>Lactobacillales</taxon>
        <taxon>Lactobacillaceae</taxon>
        <taxon>Bombilactobacillus</taxon>
    </lineage>
</organism>
<reference evidence="5" key="1">
    <citation type="journal article" date="2022" name="Int. J. Syst. Evol. Microbiol.">
        <title>Apilactobacillus apisilvae sp. nov., Nicolia spurrieriana gen. nov. sp. nov., Bombilactobacillus folatiphilus sp. nov. and Bombilactobacillus thymidiniphilus sp. nov., four new lactic acid bacterial isolates from stingless bees Tetragonula carbonaria and Austroplebeia australis.</title>
        <authorList>
            <person name="Oliphant S.A."/>
            <person name="Watson-Haigh N.S."/>
            <person name="Sumby K.M."/>
            <person name="Gardner J."/>
            <person name="Groom S."/>
            <person name="Jiranek V."/>
        </authorList>
    </citation>
    <scope>NUCLEOTIDE SEQUENCE</scope>
    <source>
        <strain evidence="5">SG4_D2</strain>
    </source>
</reference>
<evidence type="ECO:0000256" key="3">
    <source>
        <dbReference type="ARBA" id="ARBA00023163"/>
    </source>
</evidence>
<dbReference type="Proteomes" id="UP000831495">
    <property type="component" value="Chromosome"/>
</dbReference>
<dbReference type="PANTHER" id="PTHR30363:SF56">
    <property type="entry name" value="TRANSCRIPTIONAL REGULATOR, DEOR FAMILY"/>
    <property type="match status" value="1"/>
</dbReference>
<protein>
    <submittedName>
        <fullName evidence="5">DeoR/GlpR family DNA-binding transcription regulator</fullName>
    </submittedName>
</protein>
<accession>A0ABY4PAM2</accession>
<gene>
    <name evidence="5" type="ORF">MOO45_03705</name>
</gene>
<dbReference type="EMBL" id="CP093366">
    <property type="protein sequence ID" value="UQS82759.1"/>
    <property type="molecule type" value="Genomic_DNA"/>
</dbReference>
<dbReference type="PROSITE" id="PS51000">
    <property type="entry name" value="HTH_DEOR_2"/>
    <property type="match status" value="1"/>
</dbReference>
<dbReference type="PROSITE" id="PS00894">
    <property type="entry name" value="HTH_DEOR_1"/>
    <property type="match status" value="1"/>
</dbReference>
<dbReference type="SUPFAM" id="SSF46785">
    <property type="entry name" value="Winged helix' DNA-binding domain"/>
    <property type="match status" value="1"/>
</dbReference>
<dbReference type="InterPro" id="IPR014036">
    <property type="entry name" value="DeoR-like_C"/>
</dbReference>
<evidence type="ECO:0000256" key="1">
    <source>
        <dbReference type="ARBA" id="ARBA00023015"/>
    </source>
</evidence>
<evidence type="ECO:0000256" key="2">
    <source>
        <dbReference type="ARBA" id="ARBA00023125"/>
    </source>
</evidence>
<dbReference type="RefSeq" id="WP_249515037.1">
    <property type="nucleotide sequence ID" value="NZ_CP093366.1"/>
</dbReference>
<dbReference type="InterPro" id="IPR036390">
    <property type="entry name" value="WH_DNA-bd_sf"/>
</dbReference>
<keyword evidence="6" id="KW-1185">Reference proteome</keyword>
<dbReference type="SMART" id="SM00420">
    <property type="entry name" value="HTH_DEOR"/>
    <property type="match status" value="1"/>
</dbReference>
<keyword evidence="3" id="KW-0804">Transcription</keyword>
<proteinExistence type="predicted"/>
<evidence type="ECO:0000313" key="6">
    <source>
        <dbReference type="Proteomes" id="UP000831495"/>
    </source>
</evidence>
<dbReference type="InterPro" id="IPR001034">
    <property type="entry name" value="DeoR_HTH"/>
</dbReference>
<keyword evidence="1" id="KW-0805">Transcription regulation</keyword>
<evidence type="ECO:0000259" key="4">
    <source>
        <dbReference type="PROSITE" id="PS51000"/>
    </source>
</evidence>
<dbReference type="PANTHER" id="PTHR30363">
    <property type="entry name" value="HTH-TYPE TRANSCRIPTIONAL REGULATOR SRLR-RELATED"/>
    <property type="match status" value="1"/>
</dbReference>